<organism evidence="11 12">
    <name type="scientific">Candidatus Magnetominusculus xianensis</name>
    <dbReference type="NCBI Taxonomy" id="1748249"/>
    <lineage>
        <taxon>Bacteria</taxon>
        <taxon>Pseudomonadati</taxon>
        <taxon>Nitrospirota</taxon>
        <taxon>Nitrospiria</taxon>
        <taxon>Nitrospirales</taxon>
        <taxon>Nitrospiraceae</taxon>
        <taxon>Candidatus Magnetominusculus</taxon>
    </lineage>
</organism>
<evidence type="ECO:0000259" key="10">
    <source>
        <dbReference type="PROSITE" id="PS51779"/>
    </source>
</evidence>
<gene>
    <name evidence="11" type="primary">bamA_1</name>
    <name evidence="11" type="ORF">ASN18_0088</name>
</gene>
<proteinExistence type="predicted"/>
<dbReference type="InterPro" id="IPR000184">
    <property type="entry name" value="Bac_surfAg_D15"/>
</dbReference>
<dbReference type="Pfam" id="PF07244">
    <property type="entry name" value="POTRA"/>
    <property type="match status" value="3"/>
</dbReference>
<dbReference type="PANTHER" id="PTHR12815">
    <property type="entry name" value="SORTING AND ASSEMBLY MACHINERY SAMM50 PROTEIN FAMILY MEMBER"/>
    <property type="match status" value="1"/>
</dbReference>
<dbReference type="Pfam" id="PF01103">
    <property type="entry name" value="Omp85"/>
    <property type="match status" value="1"/>
</dbReference>
<dbReference type="Proteomes" id="UP000060487">
    <property type="component" value="Unassembled WGS sequence"/>
</dbReference>
<sequence>MSSSDSRLNKIPFALCVLVLMICLRAEAAQLATQAFEAATVSKITVTGLSHIAEQEFLYMFGIKVGDTIGRELIASGIKTAFLKGCFNDIRVSYKDGGVLSIEVIERPVIESVVVDASGPISSRKLRGLFTLKEDAEFHEALVEPAAAELKKTLAKKGLPHAKIKSDIIKGKKPAGVIIRLTIDEGQPSTIKSLVINTPVNNSELENILNIREGDLYDKDYIDEEIEKAKTLMIKKLLYFNPVVSEGVFDEATGTLTINIDPGKKLVLLFKGNDKISAAALKKEMPFVEYGSVSEDTIDEAIDAIEALYHKSGIINVKVGYERQDKQNEIELVFSITEGEAYTIADIVFTGATLNFEKLYEAMLSKKDSPYNPDIDEDDEDALVSCLHNEGYTAAAVKSYKAEINEGRKSVTLHVEIDEGSRLVIKDVKVVGTHETDSEQVLAAADIKIGRPYVETEIFNARQTALTYLTHQGYVEADVKIERQGDSPEITVILHITEGKKYSFGDTIVRGNTRTNWEVFRRVLKHTKGEPLNMAVVYGEMRELYKTSLFTSIDISAVDAGEGVKDIVFDVKEADAGTIDYGLGYGDYEGPRGFFEIKYINLQGMNRQIAFKARLSQIARKLSLTYDEPWFLGNHLPFNATLLYERKEERNLDSNTVLYRTEKYTSSVGIGKNITEKLKAALSYEFSLTNTWDVQPDVVLTNEDTGTLAISSIVPSLIYDARDNPFNPTSGILAGATVKVASKALMSQTNFAKLSGYVNFYQGLSKGLILALSLRSGIGKGWSNTEDMPIIERFFLGGSTTVRGYSQDNLGPKGSSGDPTGGNAYLMGNAEMRISVIDNFGLVTFIDLGDVWSKISDYSLSSLKYTTGLGLRYMTAAGPIRLDYGYKLNRGNNEGTGRFYFSIGQAF</sequence>
<evidence type="ECO:0000256" key="1">
    <source>
        <dbReference type="ARBA" id="ARBA00004370"/>
    </source>
</evidence>
<evidence type="ECO:0000256" key="5">
    <source>
        <dbReference type="ARBA" id="ARBA00022737"/>
    </source>
</evidence>
<dbReference type="InterPro" id="IPR010827">
    <property type="entry name" value="BamA/TamA_POTRA"/>
</dbReference>
<dbReference type="InterPro" id="IPR039910">
    <property type="entry name" value="D15-like"/>
</dbReference>
<evidence type="ECO:0000256" key="8">
    <source>
        <dbReference type="NCBIfam" id="TIGR03303"/>
    </source>
</evidence>
<dbReference type="InterPro" id="IPR023707">
    <property type="entry name" value="OM_assembly_BamA"/>
</dbReference>
<keyword evidence="4 9" id="KW-0732">Signal</keyword>
<keyword evidence="5" id="KW-0677">Repeat</keyword>
<keyword evidence="2" id="KW-1134">Transmembrane beta strand</keyword>
<keyword evidence="3" id="KW-0812">Transmembrane</keyword>
<feature type="domain" description="POTRA" evidence="10">
    <location>
        <begin position="423"/>
        <end position="499"/>
    </location>
</feature>
<dbReference type="PIRSF" id="PIRSF006076">
    <property type="entry name" value="OM_assembly_OMP85"/>
    <property type="match status" value="1"/>
</dbReference>
<dbReference type="InterPro" id="IPR034746">
    <property type="entry name" value="POTRA"/>
</dbReference>
<keyword evidence="7" id="KW-0998">Cell outer membrane</keyword>
<dbReference type="PROSITE" id="PS51779">
    <property type="entry name" value="POTRA"/>
    <property type="match status" value="1"/>
</dbReference>
<evidence type="ECO:0000256" key="4">
    <source>
        <dbReference type="ARBA" id="ARBA00022729"/>
    </source>
</evidence>
<keyword evidence="12" id="KW-1185">Reference proteome</keyword>
<evidence type="ECO:0000256" key="7">
    <source>
        <dbReference type="ARBA" id="ARBA00023237"/>
    </source>
</evidence>
<dbReference type="Gene3D" id="3.10.20.310">
    <property type="entry name" value="membrane protein fhac"/>
    <property type="match status" value="5"/>
</dbReference>
<dbReference type="NCBIfam" id="TIGR03303">
    <property type="entry name" value="OM_YaeT"/>
    <property type="match status" value="1"/>
</dbReference>
<name>A0ABR5SL20_9BACT</name>
<comment type="subcellular location">
    <subcellularLocation>
        <location evidence="1">Membrane</location>
    </subcellularLocation>
</comment>
<keyword evidence="6" id="KW-0472">Membrane</keyword>
<dbReference type="EMBL" id="LNQR01000001">
    <property type="protein sequence ID" value="KWT95159.1"/>
    <property type="molecule type" value="Genomic_DNA"/>
</dbReference>
<dbReference type="PANTHER" id="PTHR12815:SF47">
    <property type="entry name" value="TRANSLOCATION AND ASSEMBLY MODULE SUBUNIT TAMA"/>
    <property type="match status" value="1"/>
</dbReference>
<evidence type="ECO:0000256" key="2">
    <source>
        <dbReference type="ARBA" id="ARBA00022452"/>
    </source>
</evidence>
<evidence type="ECO:0000313" key="11">
    <source>
        <dbReference type="EMBL" id="KWT95159.1"/>
    </source>
</evidence>
<evidence type="ECO:0000256" key="3">
    <source>
        <dbReference type="ARBA" id="ARBA00022692"/>
    </source>
</evidence>
<protein>
    <recommendedName>
        <fullName evidence="8">Outer membrane protein assembly factor BamA</fullName>
    </recommendedName>
</protein>
<feature type="signal peptide" evidence="9">
    <location>
        <begin position="1"/>
        <end position="28"/>
    </location>
</feature>
<accession>A0ABR5SL20</accession>
<feature type="chain" id="PRO_5045320538" description="Outer membrane protein assembly factor BamA" evidence="9">
    <location>
        <begin position="29"/>
        <end position="907"/>
    </location>
</feature>
<evidence type="ECO:0000313" key="12">
    <source>
        <dbReference type="Proteomes" id="UP000060487"/>
    </source>
</evidence>
<reference evidence="11 12" key="1">
    <citation type="submission" date="2015-11" db="EMBL/GenBank/DDBJ databases">
        <authorList>
            <person name="Lin W."/>
        </authorList>
    </citation>
    <scope>NUCLEOTIDE SEQUENCE [LARGE SCALE GENOMIC DNA]</scope>
    <source>
        <strain evidence="11 12">HCH-1</strain>
    </source>
</reference>
<comment type="caution">
    <text evidence="11">The sequence shown here is derived from an EMBL/GenBank/DDBJ whole genome shotgun (WGS) entry which is preliminary data.</text>
</comment>
<dbReference type="Gene3D" id="2.40.160.50">
    <property type="entry name" value="membrane protein fhac: a member of the omp85/tpsb transporter family"/>
    <property type="match status" value="1"/>
</dbReference>
<evidence type="ECO:0000256" key="6">
    <source>
        <dbReference type="ARBA" id="ARBA00023136"/>
    </source>
</evidence>
<dbReference type="RefSeq" id="WP_085050623.1">
    <property type="nucleotide sequence ID" value="NZ_LNQR01000001.1"/>
</dbReference>
<evidence type="ECO:0000256" key="9">
    <source>
        <dbReference type="SAM" id="SignalP"/>
    </source>
</evidence>